<proteinExistence type="predicted"/>
<keyword evidence="3" id="KW-1185">Reference proteome</keyword>
<organism evidence="2 3">
    <name type="scientific">Pelobates cultripes</name>
    <name type="common">Western spadefoot toad</name>
    <dbReference type="NCBI Taxonomy" id="61616"/>
    <lineage>
        <taxon>Eukaryota</taxon>
        <taxon>Metazoa</taxon>
        <taxon>Chordata</taxon>
        <taxon>Craniata</taxon>
        <taxon>Vertebrata</taxon>
        <taxon>Euteleostomi</taxon>
        <taxon>Amphibia</taxon>
        <taxon>Batrachia</taxon>
        <taxon>Anura</taxon>
        <taxon>Pelobatoidea</taxon>
        <taxon>Pelobatidae</taxon>
        <taxon>Pelobates</taxon>
    </lineage>
</organism>
<evidence type="ECO:0000313" key="2">
    <source>
        <dbReference type="EMBL" id="CAH2246252.1"/>
    </source>
</evidence>
<gene>
    <name evidence="2" type="ORF">PECUL_23A041410</name>
</gene>
<dbReference type="AlphaFoldDB" id="A0AAD1RCA8"/>
<accession>A0AAD1RCA8</accession>
<reference evidence="2" key="1">
    <citation type="submission" date="2022-03" db="EMBL/GenBank/DDBJ databases">
        <authorList>
            <person name="Alioto T."/>
            <person name="Alioto T."/>
            <person name="Gomez Garrido J."/>
        </authorList>
    </citation>
    <scope>NUCLEOTIDE SEQUENCE</scope>
</reference>
<evidence type="ECO:0000256" key="1">
    <source>
        <dbReference type="SAM" id="MobiDB-lite"/>
    </source>
</evidence>
<sequence>MGSSSKPAASGRGKAPTPTRYPHEADHVARGRRGMGPAYTRPLSTGCHCMKHYAVKWRNTEPTHNKANISGVGRPLARGYPGHMVVTGTTAGAPAWTLC</sequence>
<name>A0AAD1RCA8_PELCU</name>
<feature type="region of interest" description="Disordered" evidence="1">
    <location>
        <begin position="1"/>
        <end position="41"/>
    </location>
</feature>
<evidence type="ECO:0000313" key="3">
    <source>
        <dbReference type="Proteomes" id="UP001295444"/>
    </source>
</evidence>
<dbReference type="EMBL" id="OW240913">
    <property type="protein sequence ID" value="CAH2246252.1"/>
    <property type="molecule type" value="Genomic_DNA"/>
</dbReference>
<protein>
    <submittedName>
        <fullName evidence="2">Uncharacterized protein</fullName>
    </submittedName>
</protein>
<dbReference type="Proteomes" id="UP001295444">
    <property type="component" value="Chromosome 02"/>
</dbReference>